<dbReference type="EMBL" id="CM047941">
    <property type="protein sequence ID" value="KAI9902627.1"/>
    <property type="molecule type" value="Genomic_DNA"/>
</dbReference>
<dbReference type="Proteomes" id="UP001163324">
    <property type="component" value="Chromosome 2"/>
</dbReference>
<reference evidence="1" key="1">
    <citation type="submission" date="2022-10" db="EMBL/GenBank/DDBJ databases">
        <title>Complete Genome of Trichothecium roseum strain YXFP-22015, a Plant Pathogen Isolated from Citrus.</title>
        <authorList>
            <person name="Wang Y."/>
            <person name="Zhu L."/>
        </authorList>
    </citation>
    <scope>NUCLEOTIDE SEQUENCE</scope>
    <source>
        <strain evidence="1">YXFP-22015</strain>
    </source>
</reference>
<name>A0ACC0V8A1_9HYPO</name>
<comment type="caution">
    <text evidence="1">The sequence shown here is derived from an EMBL/GenBank/DDBJ whole genome shotgun (WGS) entry which is preliminary data.</text>
</comment>
<organism evidence="1 2">
    <name type="scientific">Trichothecium roseum</name>
    <dbReference type="NCBI Taxonomy" id="47278"/>
    <lineage>
        <taxon>Eukaryota</taxon>
        <taxon>Fungi</taxon>
        <taxon>Dikarya</taxon>
        <taxon>Ascomycota</taxon>
        <taxon>Pezizomycotina</taxon>
        <taxon>Sordariomycetes</taxon>
        <taxon>Hypocreomycetidae</taxon>
        <taxon>Hypocreales</taxon>
        <taxon>Hypocreales incertae sedis</taxon>
        <taxon>Trichothecium</taxon>
    </lineage>
</organism>
<gene>
    <name evidence="1" type="ORF">N3K66_001979</name>
</gene>
<protein>
    <submittedName>
        <fullName evidence="1">Uncharacterized protein</fullName>
    </submittedName>
</protein>
<sequence length="265" mass="29142">MHGVHSAMDEKRRLAQHHGVAGSTSKPSRALRRIFAAVLILLILSYYTCYSLMPHNPSAVISPARHQVQSLLGQHEPAAAESKVPLEAHIISKCPDTRDALKQLVLPAMQKVSDKVDFTLSYIGTRTENDGVECKHGPEECLGNIIELCARELYPDPKTSLGFVMCLTRDYEHIPERALIEDCALEHAVDFEALNECATRDDGAHGMEMLRSSVARTADAGVTVSATIRLNNEVFCVRDGGEWSDCPHGSSVNDLVLAIEKLYHS</sequence>
<proteinExistence type="predicted"/>
<evidence type="ECO:0000313" key="2">
    <source>
        <dbReference type="Proteomes" id="UP001163324"/>
    </source>
</evidence>
<keyword evidence="2" id="KW-1185">Reference proteome</keyword>
<evidence type="ECO:0000313" key="1">
    <source>
        <dbReference type="EMBL" id="KAI9902627.1"/>
    </source>
</evidence>
<accession>A0ACC0V8A1</accession>